<dbReference type="GO" id="GO:0031267">
    <property type="term" value="F:small GTPase binding"/>
    <property type="evidence" value="ECO:0007669"/>
    <property type="project" value="TreeGrafter"/>
</dbReference>
<name>A0A9P6YK49_RHIOR</name>
<dbReference type="InterPro" id="IPR032376">
    <property type="entry name" value="DOCK_N"/>
</dbReference>
<dbReference type="GO" id="GO:0005886">
    <property type="term" value="C:plasma membrane"/>
    <property type="evidence" value="ECO:0007669"/>
    <property type="project" value="TreeGrafter"/>
</dbReference>
<dbReference type="InterPro" id="IPR026791">
    <property type="entry name" value="DOCK"/>
</dbReference>
<organism evidence="9 10">
    <name type="scientific">Rhizopus oryzae</name>
    <name type="common">Mucormycosis agent</name>
    <name type="synonym">Rhizopus arrhizus var. delemar</name>
    <dbReference type="NCBI Taxonomy" id="64495"/>
    <lineage>
        <taxon>Eukaryota</taxon>
        <taxon>Fungi</taxon>
        <taxon>Fungi incertae sedis</taxon>
        <taxon>Mucoromycota</taxon>
        <taxon>Mucoromycotina</taxon>
        <taxon>Mucoromycetes</taxon>
        <taxon>Mucorales</taxon>
        <taxon>Mucorineae</taxon>
        <taxon>Rhizopodaceae</taxon>
        <taxon>Rhizopus</taxon>
    </lineage>
</organism>
<feature type="compositionally biased region" description="Polar residues" evidence="6">
    <location>
        <begin position="364"/>
        <end position="382"/>
    </location>
</feature>
<dbReference type="GO" id="GO:0007264">
    <property type="term" value="P:small GTPase-mediated signal transduction"/>
    <property type="evidence" value="ECO:0007669"/>
    <property type="project" value="InterPro"/>
</dbReference>
<dbReference type="InterPro" id="IPR046769">
    <property type="entry name" value="DOCKER_Lobe_A"/>
</dbReference>
<feature type="compositionally biased region" description="Polar residues" evidence="6">
    <location>
        <begin position="2513"/>
        <end position="2529"/>
    </location>
</feature>
<dbReference type="Gene3D" id="2.60.40.150">
    <property type="entry name" value="C2 domain"/>
    <property type="match status" value="1"/>
</dbReference>
<feature type="compositionally biased region" description="Low complexity" evidence="6">
    <location>
        <begin position="1024"/>
        <end position="1033"/>
    </location>
</feature>
<dbReference type="PROSITE" id="PS51650">
    <property type="entry name" value="C2_DOCK"/>
    <property type="match status" value="1"/>
</dbReference>
<reference evidence="9" key="1">
    <citation type="journal article" date="2020" name="Microb. Genom.">
        <title>Genetic diversity of clinical and environmental Mucorales isolates obtained from an investigation of mucormycosis cases among solid organ transplant recipients.</title>
        <authorList>
            <person name="Nguyen M.H."/>
            <person name="Kaul D."/>
            <person name="Muto C."/>
            <person name="Cheng S.J."/>
            <person name="Richter R.A."/>
            <person name="Bruno V.M."/>
            <person name="Liu G."/>
            <person name="Beyhan S."/>
            <person name="Sundermann A.J."/>
            <person name="Mounaud S."/>
            <person name="Pasculle A.W."/>
            <person name="Nierman W.C."/>
            <person name="Driscoll E."/>
            <person name="Cumbie R."/>
            <person name="Clancy C.J."/>
            <person name="Dupont C.L."/>
        </authorList>
    </citation>
    <scope>NUCLEOTIDE SEQUENCE</scope>
    <source>
        <strain evidence="9">GL16</strain>
    </source>
</reference>
<comment type="subcellular location">
    <subcellularLocation>
        <location evidence="1">Cytoplasm</location>
    </subcellularLocation>
</comment>
<feature type="region of interest" description="Disordered" evidence="6">
    <location>
        <begin position="364"/>
        <end position="401"/>
    </location>
</feature>
<dbReference type="Pfam" id="PF14429">
    <property type="entry name" value="DOCK-C2"/>
    <property type="match status" value="1"/>
</dbReference>
<evidence type="ECO:0000256" key="5">
    <source>
        <dbReference type="PROSITE-ProRule" id="PRU00983"/>
    </source>
</evidence>
<evidence type="ECO:0000259" key="8">
    <source>
        <dbReference type="PROSITE" id="PS51651"/>
    </source>
</evidence>
<dbReference type="Gene3D" id="1.20.58.740">
    <property type="match status" value="1"/>
</dbReference>
<dbReference type="Gene3D" id="1.25.40.410">
    <property type="match status" value="1"/>
</dbReference>
<dbReference type="PROSITE" id="PS51651">
    <property type="entry name" value="DOCKER"/>
    <property type="match status" value="1"/>
</dbReference>
<proteinExistence type="inferred from homology"/>
<evidence type="ECO:0000256" key="4">
    <source>
        <dbReference type="ARBA" id="ARBA00022658"/>
    </source>
</evidence>
<sequence length="2644" mass="300499">MGKKLAEEEPAIATIEGWEDGQPFRRDIHKLDRWALQSADTLTIHIGPHDIVLVQDPHSNYLGGYIWLSSIVVCSYLERLSTKRDRHSLIKLDHSKRWVELGSGVGLIGIMLHKLGIEEVMMTDIGELINTLEKNVEANKIAVKSLSGRRKNETNENTIVVEPLLWNNKQEMDYIKSAGDIDYILACDCIYSEASAIDLVETMDYLSNENTTILCISEVRNQAAQDKFVQEATNDDASIITCSSSVITDQPISTNIEDYSHFISLEVGDEVFAIEQQGQWYRGYVLCTLEEGKKPNNAQMGCFPRSHVQIKEYIDIDPDEAEALPFKRHRDLPEEQTSRPNTVIEIPIGLPRSFSESFIQPRHSLSNSLDSPTSTRPGSFSELNLDHQPLDSKKPSNAHIPPPALPLARFDQSTAIGSSEPLVDEIAACVSEWNGLLYDCIEKRDYNAFHAIKDNVNYLFQARRQLLDQALSREELIKLRKGIINRMVIGNLERNQAMIIRHPEKGYLLDATNTSLSMIYKMHWKIASTVTAGSKPSLLPRTASGSLLHQEDVTLNSSSATLNTLKSPNNTLGASEKHQKRAKFYHLFFEFKACIAHISHLGEFTELYFTLYSASEKKYITEPFVVVLNNQGMPKEESQIGKLQTLFVDLSTHDLLDNVYLICHIIRLGGMKFTEKEHFGNTHTPYIFHSNKHQSFQKQLAVTQNTLNMCRRPFGCAVLKLSSLLLQFESAITTATTSTQQHSLIDHSMPIYTAVTESNYATLHEDIIFNNTKEYAKNPKADMIRVSLRTFYGLLDEVLNINAALLHGISHTLRLGFADAVFPEDNRNELYIVLDSGDFSQFGRSRNIQVTMCVRDNKTGEIIENAIFAGSGIRPMTYWESIVFYHELRPKWGEMIKISMDSLHQWERSHVYLTVKHRSSHYMASKQLNQPGTSLNSGGGEKVLAVGFLPLFLSPLHRDFVADGTHALNLYKYDPASSHPRIYLQNTPCFARSSAPSNMQQQQNFEGIVKPRSPRRLRHRKSPSSHSFKSFTGSFGSSNNIHAGSSSVNDANSITSSGHTIMQTPNKLSMLRDTVSLSTFLCSTQFTQNKTLVKLLNWHSLIENGTDGYLELLSVLDQFTFVGEVEVVKFLRDIFDVLFDILAYHHDTEVSEKMICDINDQALASIIWLLGIVQDRRFSNFRPVLDVYIENRFSLQDDKKQHQQQQQQKNKSDRNYSYFLAEENTFDELLKSLIRLCKNSDDAIKAKLLRSSMKVWDYLFRFIVRSRLCQQHKEDTDEREMRDKIFKDNIYTLLRAIQSIMSVGQPSAMIGTQTMALQNFAGVLAELHHFFPSHQVVSIATSFVDACSHVTGRLVAFKLAMILNIVRGPAFNDPNCRLELTINVIRWIRVWLNSYMTTAKDIIFSKQAEQQSEVDHQQTRLTRAQWIENLRLSLTILSEVLDKVRRSVGMATSGLSNAMISTSTSSSRPTSFATTIGEDETVSPESSQNDLEAITSAALELVPQLLHAYKDIQRLTIQALHVSNVSSVGEPPGSSQHYPKHFVNASRERGSSITSKNPVSDVTQDSSSSTYRSTVNINDQSKFTVVLQALNSSPTFPFPYSYPFQLKSESYINEDYAAMISTGILDLTVVILELFYLTPRQLWLNFIKKMLDQEGIEDTSKFLLRIIYTCMAILFGDNISILEETSLLTDCMTRSEEDVTRERRRFPKNWLNLNVIAHQIILCHILEPVKDILEIPAFIPAEAAYSTHDDFDLDQSNTFIKEQRSTLLLWRVYFVGFLRVVGSPILELSQLTPQEQRAVWKMTGNMRGGVGAKTFLSLWELSGKQKVLQRRMVSQQETESHNKPVIPLSNDYFGGDFASSVLSGASHFFSNSEHSNFQDDLSRKRSVEEDHVKSPETYYSARHSVRIGPTDEVPLSAIHEEENTDDYIKTEVSFLQADLSYHILSAMCAVSLTLHDRVRLNAFTVIANIIAIELYSYGELIHIQHLLIGTLDRLVMSENKGDEQLQLKMTVELNRALEYQLQADDRADLLPIGKRSVDSLCKFLGLLLQIRSLPPDNEFMDERITATLKLMKFIQVIEREEIYIKYVHQLVQLHVDSGNYIEAALTLRFHADLLHWDPTTKLPEVPELFLPSQSSFSRKENLYMKMISYLEQGSAWELCVELCKELAYEYENNVYDYPKLSEILQRQAILFQNVVKKDRCFTEYFRVGFYGRGFPPGSRNQQYIYRGLEWEKMPSFVERMQNRHPNAQLLPSKFSNAATLHEDELKELEISLDGQYLQITPVVPIPDKASILCLSNPHAPEIVKKYYASNSVSRFTFTHPIMKDIIKSNEEKQPESDFSNLWTERIDFVCEDKFPTIVRRSRIISVQAKEISPIENAVKTVENKNMELVSLEKKYSIYLTTRSPTTQPININPFSMSLNGSVDAPVNGGVPLYKKAFLSKEYWSKHPEMRPWINRLQEAILDQVQIIEKCLETHSKLVSADLKPFHATLVEFFQKNFVEEIKQLKERRAQEKAASSKSNSLTSQNRSTLYSDSTQDFSSISSLPRQNSYTASLSSSHNHPIPSPISRAFSIRTSIAEGSPGYSSSSPFHTFAFENASVSRAESLSRTLKMSLRKKSRKKSPSITSVQATHNVPNTSSTPNKPQL</sequence>
<dbReference type="Pfam" id="PF20422">
    <property type="entry name" value="DHR-2_Lobe_B"/>
    <property type="match status" value="1"/>
</dbReference>
<feature type="compositionally biased region" description="Polar residues" evidence="6">
    <location>
        <begin position="2621"/>
        <end position="2644"/>
    </location>
</feature>
<feature type="region of interest" description="Disordered" evidence="6">
    <location>
        <begin position="2603"/>
        <end position="2644"/>
    </location>
</feature>
<dbReference type="InterPro" id="IPR019410">
    <property type="entry name" value="Methyltransf_16"/>
</dbReference>
<dbReference type="Gene3D" id="1.20.1270.350">
    <property type="entry name" value="Dedicator of cytokinesis N-terminal subdomain"/>
    <property type="match status" value="1"/>
</dbReference>
<dbReference type="Pfam" id="PF06920">
    <property type="entry name" value="DHR-2_Lobe_A"/>
    <property type="match status" value="1"/>
</dbReference>
<dbReference type="Gene3D" id="2.30.30.40">
    <property type="entry name" value="SH3 Domains"/>
    <property type="match status" value="1"/>
</dbReference>
<dbReference type="InterPro" id="IPR046770">
    <property type="entry name" value="DOCKER_Lobe_B"/>
</dbReference>
<dbReference type="Pfam" id="PF23554">
    <property type="entry name" value="TPR_DOCK"/>
    <property type="match status" value="1"/>
</dbReference>
<gene>
    <name evidence="9" type="ORF">G6F51_002392</name>
</gene>
<evidence type="ECO:0000256" key="6">
    <source>
        <dbReference type="SAM" id="MobiDB-lite"/>
    </source>
</evidence>
<dbReference type="CDD" id="cd11684">
    <property type="entry name" value="DHR2_DOCK"/>
    <property type="match status" value="1"/>
</dbReference>
<dbReference type="SUPFAM" id="SSF53335">
    <property type="entry name" value="S-adenosyl-L-methionine-dependent methyltransferases"/>
    <property type="match status" value="1"/>
</dbReference>
<feature type="domain" description="C2 DOCK-type" evidence="7">
    <location>
        <begin position="827"/>
        <end position="1025"/>
    </location>
</feature>
<dbReference type="Pfam" id="PF10294">
    <property type="entry name" value="Methyltransf_16"/>
    <property type="match status" value="1"/>
</dbReference>
<evidence type="ECO:0000256" key="1">
    <source>
        <dbReference type="ARBA" id="ARBA00004496"/>
    </source>
</evidence>
<dbReference type="Pfam" id="PF16172">
    <property type="entry name" value="DOCK_N"/>
    <property type="match status" value="1"/>
</dbReference>
<dbReference type="InterPro" id="IPR056372">
    <property type="entry name" value="TPR_DOCK"/>
</dbReference>
<feature type="region of interest" description="Disordered" evidence="6">
    <location>
        <begin position="1010"/>
        <end position="1033"/>
    </location>
</feature>
<feature type="compositionally biased region" description="Low complexity" evidence="6">
    <location>
        <begin position="1559"/>
        <end position="1570"/>
    </location>
</feature>
<dbReference type="GO" id="GO:0005085">
    <property type="term" value="F:guanyl-nucleotide exchange factor activity"/>
    <property type="evidence" value="ECO:0007669"/>
    <property type="project" value="UniProtKB-KW"/>
</dbReference>
<dbReference type="InterPro" id="IPR029063">
    <property type="entry name" value="SAM-dependent_MTases_sf"/>
</dbReference>
<dbReference type="InterPro" id="IPR042455">
    <property type="entry name" value="DOCK_N_sub1"/>
</dbReference>
<dbReference type="PANTHER" id="PTHR45653">
    <property type="entry name" value="DEDICATOR OF CYTOKINESIS"/>
    <property type="match status" value="1"/>
</dbReference>
<dbReference type="InterPro" id="IPR046773">
    <property type="entry name" value="DOCKER_Lobe_C"/>
</dbReference>
<feature type="region of interest" description="Disordered" evidence="6">
    <location>
        <begin position="1546"/>
        <end position="1570"/>
    </location>
</feature>
<dbReference type="InterPro" id="IPR043161">
    <property type="entry name" value="DOCK_C_lobe_A"/>
</dbReference>
<feature type="compositionally biased region" description="Basic residues" evidence="6">
    <location>
        <begin position="2611"/>
        <end position="2620"/>
    </location>
</feature>
<evidence type="ECO:0000256" key="3">
    <source>
        <dbReference type="ARBA" id="ARBA00022553"/>
    </source>
</evidence>
<comment type="caution">
    <text evidence="9">The sequence shown here is derived from an EMBL/GenBank/DDBJ whole genome shotgun (WGS) entry which is preliminary data.</text>
</comment>
<evidence type="ECO:0000313" key="10">
    <source>
        <dbReference type="Proteomes" id="UP000717996"/>
    </source>
</evidence>
<protein>
    <submittedName>
        <fullName evidence="9">Uncharacterized protein</fullName>
    </submittedName>
</protein>
<dbReference type="OrthoDB" id="18896at2759"/>
<dbReference type="InterPro" id="IPR027007">
    <property type="entry name" value="C2_DOCK-type_domain"/>
</dbReference>
<dbReference type="GO" id="GO:0005737">
    <property type="term" value="C:cytoplasm"/>
    <property type="evidence" value="ECO:0007669"/>
    <property type="project" value="UniProtKB-SubCell"/>
</dbReference>
<feature type="compositionally biased region" description="Basic residues" evidence="6">
    <location>
        <begin position="1012"/>
        <end position="1023"/>
    </location>
</feature>
<comment type="similarity">
    <text evidence="5">Belongs to the DOCK family.</text>
</comment>
<keyword evidence="3" id="KW-0597">Phosphoprotein</keyword>
<dbReference type="PANTHER" id="PTHR45653:SF10">
    <property type="entry name" value="MYOBLAST CITY, ISOFORM B"/>
    <property type="match status" value="1"/>
</dbReference>
<dbReference type="Pfam" id="PF20421">
    <property type="entry name" value="DHR-2_Lobe_C"/>
    <property type="match status" value="1"/>
</dbReference>
<accession>A0A9P6YK49</accession>
<evidence type="ECO:0000259" key="7">
    <source>
        <dbReference type="PROSITE" id="PS51650"/>
    </source>
</evidence>
<dbReference type="InterPro" id="IPR027357">
    <property type="entry name" value="DOCKER_dom"/>
</dbReference>
<keyword evidence="2" id="KW-0963">Cytoplasm</keyword>
<evidence type="ECO:0000313" key="9">
    <source>
        <dbReference type="EMBL" id="KAG1550534.1"/>
    </source>
</evidence>
<feature type="compositionally biased region" description="Basic and acidic residues" evidence="6">
    <location>
        <begin position="384"/>
        <end position="394"/>
    </location>
</feature>
<feature type="domain" description="DOCKER" evidence="8">
    <location>
        <begin position="2074"/>
        <end position="2509"/>
    </location>
</feature>
<dbReference type="InterPro" id="IPR043162">
    <property type="entry name" value="DOCK_C_lobe_C"/>
</dbReference>
<keyword evidence="4" id="KW-0344">Guanine-nucleotide releasing factor</keyword>
<dbReference type="Gene3D" id="3.40.50.150">
    <property type="entry name" value="Vaccinia Virus protein VP39"/>
    <property type="match status" value="1"/>
</dbReference>
<dbReference type="Proteomes" id="UP000717996">
    <property type="component" value="Unassembled WGS sequence"/>
</dbReference>
<feature type="region of interest" description="Disordered" evidence="6">
    <location>
        <begin position="2509"/>
        <end position="2529"/>
    </location>
</feature>
<dbReference type="EMBL" id="JAANIT010000204">
    <property type="protein sequence ID" value="KAG1550534.1"/>
    <property type="molecule type" value="Genomic_DNA"/>
</dbReference>
<evidence type="ECO:0000256" key="2">
    <source>
        <dbReference type="ARBA" id="ARBA00022490"/>
    </source>
</evidence>
<dbReference type="InterPro" id="IPR035892">
    <property type="entry name" value="C2_domain_sf"/>
</dbReference>